<accession>A0A518ESM7</accession>
<feature type="transmembrane region" description="Helical" evidence="8">
    <location>
        <begin position="276"/>
        <end position="297"/>
    </location>
</feature>
<feature type="transmembrane region" description="Helical" evidence="8">
    <location>
        <begin position="123"/>
        <end position="144"/>
    </location>
</feature>
<dbReference type="CDD" id="cd06261">
    <property type="entry name" value="TM_PBP2"/>
    <property type="match status" value="2"/>
</dbReference>
<dbReference type="SUPFAM" id="SSF161098">
    <property type="entry name" value="MetI-like"/>
    <property type="match status" value="2"/>
</dbReference>
<organism evidence="10 11">
    <name type="scientific">Saltatorellus ferox</name>
    <dbReference type="NCBI Taxonomy" id="2528018"/>
    <lineage>
        <taxon>Bacteria</taxon>
        <taxon>Pseudomonadati</taxon>
        <taxon>Planctomycetota</taxon>
        <taxon>Planctomycetia</taxon>
        <taxon>Planctomycetia incertae sedis</taxon>
        <taxon>Saltatorellus</taxon>
    </lineage>
</organism>
<dbReference type="Gene3D" id="1.10.3720.10">
    <property type="entry name" value="MetI-like"/>
    <property type="match status" value="2"/>
</dbReference>
<protein>
    <submittedName>
        <fullName evidence="10">Molybdate ABC transporter permease protein</fullName>
    </submittedName>
</protein>
<feature type="transmembrane region" description="Helical" evidence="8">
    <location>
        <begin position="227"/>
        <end position="248"/>
    </location>
</feature>
<feature type="transmembrane region" description="Helical" evidence="8">
    <location>
        <begin position="17"/>
        <end position="38"/>
    </location>
</feature>
<evidence type="ECO:0000313" key="11">
    <source>
        <dbReference type="Proteomes" id="UP000320390"/>
    </source>
</evidence>
<dbReference type="Proteomes" id="UP000320390">
    <property type="component" value="Chromosome"/>
</dbReference>
<evidence type="ECO:0000256" key="6">
    <source>
        <dbReference type="ARBA" id="ARBA00022989"/>
    </source>
</evidence>
<evidence type="ECO:0000256" key="7">
    <source>
        <dbReference type="ARBA" id="ARBA00023136"/>
    </source>
</evidence>
<dbReference type="PANTHER" id="PTHR43357:SF3">
    <property type="entry name" value="FE(3+)-TRANSPORT SYSTEM PERMEASE PROTEIN FBPB 2"/>
    <property type="match status" value="1"/>
</dbReference>
<evidence type="ECO:0000256" key="4">
    <source>
        <dbReference type="ARBA" id="ARBA00022519"/>
    </source>
</evidence>
<evidence type="ECO:0000256" key="2">
    <source>
        <dbReference type="ARBA" id="ARBA00022448"/>
    </source>
</evidence>
<feature type="transmembrane region" description="Helical" evidence="8">
    <location>
        <begin position="548"/>
        <end position="572"/>
    </location>
</feature>
<evidence type="ECO:0000259" key="9">
    <source>
        <dbReference type="PROSITE" id="PS50928"/>
    </source>
</evidence>
<keyword evidence="4" id="KW-0997">Cell inner membrane</keyword>
<dbReference type="Pfam" id="PF00528">
    <property type="entry name" value="BPD_transp_1"/>
    <property type="match status" value="1"/>
</dbReference>
<dbReference type="RefSeq" id="WP_145197849.1">
    <property type="nucleotide sequence ID" value="NZ_CP036434.1"/>
</dbReference>
<dbReference type="GO" id="GO:0055085">
    <property type="term" value="P:transmembrane transport"/>
    <property type="evidence" value="ECO:0007669"/>
    <property type="project" value="InterPro"/>
</dbReference>
<feature type="transmembrane region" description="Helical" evidence="8">
    <location>
        <begin position="503"/>
        <end position="527"/>
    </location>
</feature>
<dbReference type="PANTHER" id="PTHR43357">
    <property type="entry name" value="INNER MEMBRANE ABC TRANSPORTER PERMEASE PROTEIN YDCV"/>
    <property type="match status" value="1"/>
</dbReference>
<dbReference type="PROSITE" id="PS50928">
    <property type="entry name" value="ABC_TM1"/>
    <property type="match status" value="2"/>
</dbReference>
<reference evidence="10 11" key="1">
    <citation type="submission" date="2019-02" db="EMBL/GenBank/DDBJ databases">
        <title>Deep-cultivation of Planctomycetes and their phenomic and genomic characterization uncovers novel biology.</title>
        <authorList>
            <person name="Wiegand S."/>
            <person name="Jogler M."/>
            <person name="Boedeker C."/>
            <person name="Pinto D."/>
            <person name="Vollmers J."/>
            <person name="Rivas-Marin E."/>
            <person name="Kohn T."/>
            <person name="Peeters S.H."/>
            <person name="Heuer A."/>
            <person name="Rast P."/>
            <person name="Oberbeckmann S."/>
            <person name="Bunk B."/>
            <person name="Jeske O."/>
            <person name="Meyerdierks A."/>
            <person name="Storesund J.E."/>
            <person name="Kallscheuer N."/>
            <person name="Luecker S."/>
            <person name="Lage O.M."/>
            <person name="Pohl T."/>
            <person name="Merkel B.J."/>
            <person name="Hornburger P."/>
            <person name="Mueller R.-W."/>
            <person name="Bruemmer F."/>
            <person name="Labrenz M."/>
            <person name="Spormann A.M."/>
            <person name="Op den Camp H."/>
            <person name="Overmann J."/>
            <person name="Amann R."/>
            <person name="Jetten M.S.M."/>
            <person name="Mascher T."/>
            <person name="Medema M.H."/>
            <person name="Devos D.P."/>
            <person name="Kaster A.-K."/>
            <person name="Ovreas L."/>
            <person name="Rohde M."/>
            <person name="Galperin M.Y."/>
            <person name="Jogler C."/>
        </authorList>
    </citation>
    <scope>NUCLEOTIDE SEQUENCE [LARGE SCALE GENOMIC DNA]</scope>
    <source>
        <strain evidence="10 11">Poly30</strain>
    </source>
</reference>
<dbReference type="AlphaFoldDB" id="A0A518ESM7"/>
<feature type="domain" description="ABC transmembrane type-1" evidence="9">
    <location>
        <begin position="60"/>
        <end position="247"/>
    </location>
</feature>
<name>A0A518ESM7_9BACT</name>
<keyword evidence="3" id="KW-1003">Cell membrane</keyword>
<evidence type="ECO:0000256" key="1">
    <source>
        <dbReference type="ARBA" id="ARBA00004429"/>
    </source>
</evidence>
<comment type="similarity">
    <text evidence="8">Belongs to the binding-protein-dependent transport system permease family.</text>
</comment>
<feature type="transmembrane region" description="Helical" evidence="8">
    <location>
        <begin position="467"/>
        <end position="491"/>
    </location>
</feature>
<dbReference type="GO" id="GO:0005886">
    <property type="term" value="C:plasma membrane"/>
    <property type="evidence" value="ECO:0007669"/>
    <property type="project" value="UniProtKB-SubCell"/>
</dbReference>
<feature type="domain" description="ABC transmembrane type-1" evidence="9">
    <location>
        <begin position="434"/>
        <end position="622"/>
    </location>
</feature>
<evidence type="ECO:0000313" key="10">
    <source>
        <dbReference type="EMBL" id="QDV07089.1"/>
    </source>
</evidence>
<evidence type="ECO:0000256" key="3">
    <source>
        <dbReference type="ARBA" id="ARBA00022475"/>
    </source>
</evidence>
<dbReference type="InterPro" id="IPR000515">
    <property type="entry name" value="MetI-like"/>
</dbReference>
<dbReference type="InterPro" id="IPR035906">
    <property type="entry name" value="MetI-like_sf"/>
</dbReference>
<feature type="transmembrane region" description="Helical" evidence="8">
    <location>
        <begin position="603"/>
        <end position="625"/>
    </location>
</feature>
<comment type="subcellular location">
    <subcellularLocation>
        <location evidence="1">Cell inner membrane</location>
        <topology evidence="1">Multi-pass membrane protein</topology>
    </subcellularLocation>
    <subcellularLocation>
        <location evidence="8">Cell membrane</location>
        <topology evidence="8">Multi-pass membrane protein</topology>
    </subcellularLocation>
</comment>
<sequence>MAPKNATLHPAARPSRWLVAAAFLVFCVLGLSPLLIMFERLAAEPEALESLLNERTLTLLGRTVALGLGASAIALTLGLPFGFLVARTNVFGAPALRALGIVPILIPPIMMAMTWTMILPLRGPVMCALILGVSTFPLVALFTGRAAERIDARREEAATMVGGLGAILRMEFPLLLIPALGGAVLSFIVSINEFALCDYVSAVGKKFNVYAGEIFSNWQVDGNEPRAVATALPLIVLTLLALVPLMALRRKGRYGTVDGRFVAPARLKLGRARVPATLFCLFVVTLSSLVPIGRLLYESGGGPRVFSGVSIRRAAWTQGGGAAQNMPGAPGAAGAQAATDPGAVKLDAKARQEAVRAANNAALRAAGQVPIAGADGLVPQAPMRKVDMNAPEIKAALEAATTDDQSDMGGGLATFTANFKKSFSRAFELSRESLVSSLLFALIAASISLPIALVLGHAIQRGRAGGLLEVVALLPLIVPPTLFGIGTIVFWNHDWTAQIYDSGALVALLFAGRFVAVATLICSGAVASFDPELEESAHLAGAGPLRRLFGIVSPGVWSSLVGAWIVVFALSVRELDAAVLVPAANDTAMFRVFNAVHFGRDDFVSALALLVIFTVLLPGLLWSLFSKARLRILP</sequence>
<feature type="transmembrane region" description="Helical" evidence="8">
    <location>
        <begin position="98"/>
        <end position="117"/>
    </location>
</feature>
<gene>
    <name evidence="10" type="ORF">Poly30_26080</name>
</gene>
<keyword evidence="7 8" id="KW-0472">Membrane</keyword>
<dbReference type="EMBL" id="CP036434">
    <property type="protein sequence ID" value="QDV07089.1"/>
    <property type="molecule type" value="Genomic_DNA"/>
</dbReference>
<proteinExistence type="inferred from homology"/>
<feature type="transmembrane region" description="Helical" evidence="8">
    <location>
        <begin position="172"/>
        <end position="191"/>
    </location>
</feature>
<feature type="transmembrane region" description="Helical" evidence="8">
    <location>
        <begin position="64"/>
        <end position="86"/>
    </location>
</feature>
<evidence type="ECO:0000256" key="5">
    <source>
        <dbReference type="ARBA" id="ARBA00022692"/>
    </source>
</evidence>
<keyword evidence="2 8" id="KW-0813">Transport</keyword>
<evidence type="ECO:0000256" key="8">
    <source>
        <dbReference type="RuleBase" id="RU363032"/>
    </source>
</evidence>
<feature type="transmembrane region" description="Helical" evidence="8">
    <location>
        <begin position="434"/>
        <end position="455"/>
    </location>
</feature>
<keyword evidence="6 8" id="KW-1133">Transmembrane helix</keyword>
<keyword evidence="5 8" id="KW-0812">Transmembrane</keyword>
<keyword evidence="11" id="KW-1185">Reference proteome</keyword>
<dbReference type="OrthoDB" id="9776648at2"/>